<reference evidence="1" key="2">
    <citation type="journal article" date="2015" name="Fish Shellfish Immunol.">
        <title>Early steps in the European eel (Anguilla anguilla)-Vibrio vulnificus interaction in the gills: Role of the RtxA13 toxin.</title>
        <authorList>
            <person name="Callol A."/>
            <person name="Pajuelo D."/>
            <person name="Ebbesson L."/>
            <person name="Teles M."/>
            <person name="MacKenzie S."/>
            <person name="Amaro C."/>
        </authorList>
    </citation>
    <scope>NUCLEOTIDE SEQUENCE</scope>
</reference>
<organism evidence="1">
    <name type="scientific">Anguilla anguilla</name>
    <name type="common">European freshwater eel</name>
    <name type="synonym">Muraena anguilla</name>
    <dbReference type="NCBI Taxonomy" id="7936"/>
    <lineage>
        <taxon>Eukaryota</taxon>
        <taxon>Metazoa</taxon>
        <taxon>Chordata</taxon>
        <taxon>Craniata</taxon>
        <taxon>Vertebrata</taxon>
        <taxon>Euteleostomi</taxon>
        <taxon>Actinopterygii</taxon>
        <taxon>Neopterygii</taxon>
        <taxon>Teleostei</taxon>
        <taxon>Anguilliformes</taxon>
        <taxon>Anguillidae</taxon>
        <taxon>Anguilla</taxon>
    </lineage>
</organism>
<dbReference type="AlphaFoldDB" id="A0A0E9X7A4"/>
<accession>A0A0E9X7A4</accession>
<name>A0A0E9X7A4_ANGAN</name>
<proteinExistence type="predicted"/>
<protein>
    <submittedName>
        <fullName evidence="1">Uncharacterized protein</fullName>
    </submittedName>
</protein>
<dbReference type="EMBL" id="GBXM01010261">
    <property type="protein sequence ID" value="JAH98316.1"/>
    <property type="molecule type" value="Transcribed_RNA"/>
</dbReference>
<evidence type="ECO:0000313" key="1">
    <source>
        <dbReference type="EMBL" id="JAH98316.1"/>
    </source>
</evidence>
<reference evidence="1" key="1">
    <citation type="submission" date="2014-11" db="EMBL/GenBank/DDBJ databases">
        <authorList>
            <person name="Amaro Gonzalez C."/>
        </authorList>
    </citation>
    <scope>NUCLEOTIDE SEQUENCE</scope>
</reference>
<sequence>MKAVGGAVFDESRELGKNISSDIERVLVQWTEAGVPGWGQRLLQELLYLDEVSLEFPIVQQERRVGPRGQVFEFCWFLSCRRWSQ</sequence>